<evidence type="ECO:0000313" key="1">
    <source>
        <dbReference type="EMBL" id="KAK7682354.1"/>
    </source>
</evidence>
<evidence type="ECO:0008006" key="3">
    <source>
        <dbReference type="Google" id="ProtNLM"/>
    </source>
</evidence>
<sequence length="131" mass="14747">MSDEQKKMFAERDYFYHEGIIFGKTIAVKILGTDYRTDLMQPLTRFPHATHALTIQGLADVTATPREAIRISSVLSSRTPGTHNLCFVDGADHIFTGRIETIITVILEWLAALEAKRLTTGLWYTPPRANL</sequence>
<dbReference type="InterPro" id="IPR029058">
    <property type="entry name" value="AB_hydrolase_fold"/>
</dbReference>
<accession>A0AAW0FTI3</accession>
<dbReference type="AlphaFoldDB" id="A0AAW0FTI3"/>
<organism evidence="1 2">
    <name type="scientific">Cerrena zonata</name>
    <dbReference type="NCBI Taxonomy" id="2478898"/>
    <lineage>
        <taxon>Eukaryota</taxon>
        <taxon>Fungi</taxon>
        <taxon>Dikarya</taxon>
        <taxon>Basidiomycota</taxon>
        <taxon>Agaricomycotina</taxon>
        <taxon>Agaricomycetes</taxon>
        <taxon>Polyporales</taxon>
        <taxon>Cerrenaceae</taxon>
        <taxon>Cerrena</taxon>
    </lineage>
</organism>
<keyword evidence="2" id="KW-1185">Reference proteome</keyword>
<comment type="caution">
    <text evidence="1">The sequence shown here is derived from an EMBL/GenBank/DDBJ whole genome shotgun (WGS) entry which is preliminary data.</text>
</comment>
<dbReference type="Proteomes" id="UP001385951">
    <property type="component" value="Unassembled WGS sequence"/>
</dbReference>
<reference evidence="1 2" key="1">
    <citation type="submission" date="2022-09" db="EMBL/GenBank/DDBJ databases">
        <authorList>
            <person name="Palmer J.M."/>
        </authorList>
    </citation>
    <scope>NUCLEOTIDE SEQUENCE [LARGE SCALE GENOMIC DNA]</scope>
    <source>
        <strain evidence="1 2">DSM 7382</strain>
    </source>
</reference>
<gene>
    <name evidence="1" type="ORF">QCA50_014559</name>
</gene>
<protein>
    <recommendedName>
        <fullName evidence="3">Peptidase S9 prolyl oligopeptidase catalytic domain-containing protein</fullName>
    </recommendedName>
</protein>
<name>A0AAW0FTI3_9APHY</name>
<evidence type="ECO:0000313" key="2">
    <source>
        <dbReference type="Proteomes" id="UP001385951"/>
    </source>
</evidence>
<dbReference type="SUPFAM" id="SSF53474">
    <property type="entry name" value="alpha/beta-Hydrolases"/>
    <property type="match status" value="1"/>
</dbReference>
<dbReference type="EMBL" id="JASBNA010000036">
    <property type="protein sequence ID" value="KAK7682354.1"/>
    <property type="molecule type" value="Genomic_DNA"/>
</dbReference>
<proteinExistence type="predicted"/>